<dbReference type="CDD" id="cd00254">
    <property type="entry name" value="LT-like"/>
    <property type="match status" value="1"/>
</dbReference>
<comment type="caution">
    <text evidence="4">The sequence shown here is derived from an EMBL/GenBank/DDBJ whole genome shotgun (WGS) entry which is preliminary data.</text>
</comment>
<dbReference type="SUPFAM" id="SSF53955">
    <property type="entry name" value="Lysozyme-like"/>
    <property type="match status" value="1"/>
</dbReference>
<organism evidence="4 5">
    <name type="scientific">Aeromonas caviae</name>
    <name type="common">Aeromonas punctata</name>
    <dbReference type="NCBI Taxonomy" id="648"/>
    <lineage>
        <taxon>Bacteria</taxon>
        <taxon>Pseudomonadati</taxon>
        <taxon>Pseudomonadota</taxon>
        <taxon>Gammaproteobacteria</taxon>
        <taxon>Aeromonadales</taxon>
        <taxon>Aeromonadaceae</taxon>
        <taxon>Aeromonas</taxon>
    </lineage>
</organism>
<feature type="region of interest" description="Disordered" evidence="2">
    <location>
        <begin position="113"/>
        <end position="148"/>
    </location>
</feature>
<dbReference type="CDD" id="cd22265">
    <property type="entry name" value="UDM1_RNF168"/>
    <property type="match status" value="1"/>
</dbReference>
<keyword evidence="1" id="KW-0175">Coiled coil</keyword>
<dbReference type="Pfam" id="PF01464">
    <property type="entry name" value="SLT"/>
    <property type="match status" value="1"/>
</dbReference>
<feature type="coiled-coil region" evidence="1">
    <location>
        <begin position="699"/>
        <end position="746"/>
    </location>
</feature>
<sequence length="949" mass="99741">MSIKIPISAEFDGEGVKKQIAQINAAIKSMGEAIAKANGQKFEPIKLNGKDDLKYFVQQSEKLLKIQGELNNRMKRSGQDGKNPFLANWSHLYVNEATRLKKQQEALVFLGASFEGPGAPRRPSTPPPQRPISHPAPGGSASGGANPWVKQGTRVLQSGLNAAGPVGGVVSNALGTGVSAGFGAGLAGLAGGMAALGVGKLIGAVADKVSDAQVEAIMNDALMRRLGGGVGYLPLREGLRGASSALDISYNEGQQLASLLARTGNMGGDRASELPAELLNAGGFSRGFGVDPAAGVGVFGQLRGLGLTRSTEDSRKVGLIIGETIAKSDAFARVDDVMEAIGNYATTQTRQSLGVLNMGGYAGQLSAMAGSGIPGLDVTGSASLLARVNATLAAGGAKGEASQFLTSTVGSRLGLDPIQTRILSEGGAWATNDSMFGKGSMAARYGISGPGGGKTLLQETLATLREKYRDPGMLAMATANHLGLNMNQSMALLSIKPNEMGGIQSRVGRLGVDMSTIDATGIADLGRIETADSTGLKRIANQYLGRTGKGALTADEARDLKAAMDGGDQQKIKDELSKLAATKGAIETEGSKTRDTIAGVGNIMQKFASESLPILNESRAALLFLAGKGGAKGPRDLLERAMQARHDENVDGISQKYRAQINEQVERANRARVGTMGVPVGDEINLPREQQGRAVLERQARAKAEMDAASTEISRLEAERAKELAAEDARLKAEREQEQKRQEAVRDYTPGRAPVGDHAVIEQIESGGRDYDRAGNVLTSSAGARGRMQVLDSTNADPGYGVLPARDGSMEERARVGRDYFDALVREFGGDRVAAAAAYNAGPGRVRGLMSKHGANWLRYAPAETQNYVRQFNGLTSGGTELPREPTRAPTQLPADEQARRQSSAAPMQHGPLSGELNVNLSMNGDLRRILNPPAPLVTKVASNWYRSS</sequence>
<dbReference type="RefSeq" id="WP_319858212.1">
    <property type="nucleotide sequence ID" value="NZ_JAWZVC010000102.1"/>
</dbReference>
<evidence type="ECO:0000313" key="5">
    <source>
        <dbReference type="Proteomes" id="UP001277183"/>
    </source>
</evidence>
<evidence type="ECO:0000259" key="3">
    <source>
        <dbReference type="Pfam" id="PF01464"/>
    </source>
</evidence>
<dbReference type="EMBL" id="JAWZVU010000225">
    <property type="protein sequence ID" value="MDX7723189.1"/>
    <property type="molecule type" value="Genomic_DNA"/>
</dbReference>
<dbReference type="Gene3D" id="1.10.530.10">
    <property type="match status" value="1"/>
</dbReference>
<gene>
    <name evidence="4" type="ORF">SJS77_22645</name>
</gene>
<evidence type="ECO:0000256" key="1">
    <source>
        <dbReference type="SAM" id="Coils"/>
    </source>
</evidence>
<evidence type="ECO:0000313" key="4">
    <source>
        <dbReference type="EMBL" id="MDX7723189.1"/>
    </source>
</evidence>
<dbReference type="Proteomes" id="UP001277183">
    <property type="component" value="Unassembled WGS sequence"/>
</dbReference>
<feature type="region of interest" description="Disordered" evidence="2">
    <location>
        <begin position="873"/>
        <end position="917"/>
    </location>
</feature>
<proteinExistence type="predicted"/>
<evidence type="ECO:0000256" key="2">
    <source>
        <dbReference type="SAM" id="MobiDB-lite"/>
    </source>
</evidence>
<feature type="compositionally biased region" description="Low complexity" evidence="2">
    <location>
        <begin position="131"/>
        <end position="145"/>
    </location>
</feature>
<reference evidence="4" key="1">
    <citation type="submission" date="2023-11" db="EMBL/GenBank/DDBJ databases">
        <title>WGS of Aeromonas in Northern Israel.</title>
        <authorList>
            <person name="Hershko Y."/>
        </authorList>
    </citation>
    <scope>NUCLEOTIDE SEQUENCE</scope>
    <source>
        <strain evidence="4">77416</strain>
    </source>
</reference>
<accession>A0AAW9F5B2</accession>
<feature type="domain" description="Transglycosylase SLT" evidence="3">
    <location>
        <begin position="779"/>
        <end position="849"/>
    </location>
</feature>
<name>A0AAW9F5B2_AERCA</name>
<protein>
    <submittedName>
        <fullName evidence="4">Transglycosylase SLT domain-containing protein</fullName>
    </submittedName>
</protein>
<dbReference type="AlphaFoldDB" id="A0AAW9F5B2"/>
<dbReference type="InterPro" id="IPR008258">
    <property type="entry name" value="Transglycosylase_SLT_dom_1"/>
</dbReference>
<dbReference type="InterPro" id="IPR023346">
    <property type="entry name" value="Lysozyme-like_dom_sf"/>
</dbReference>